<feature type="non-terminal residue" evidence="1">
    <location>
        <position position="1"/>
    </location>
</feature>
<accession>A0A6G0VU07</accession>
<sequence>SKYIANFIVGKLNVDSPSKSYLLASKVLEKTNNNTIAKFVNDCLRVLWPEEGNDEKVVLMLSDAAPYMVTI</sequence>
<dbReference type="EMBL" id="VUJU01011925">
    <property type="protein sequence ID" value="KAF0709396.1"/>
    <property type="molecule type" value="Genomic_DNA"/>
</dbReference>
<evidence type="ECO:0000313" key="1">
    <source>
        <dbReference type="EMBL" id="KAF0709396.1"/>
    </source>
</evidence>
<gene>
    <name evidence="1" type="ORF">FWK35_00038424</name>
</gene>
<protein>
    <submittedName>
        <fullName evidence="1">DUF659 domain-containing protein</fullName>
    </submittedName>
</protein>
<keyword evidence="2" id="KW-1185">Reference proteome</keyword>
<reference evidence="1 2" key="1">
    <citation type="submission" date="2019-08" db="EMBL/GenBank/DDBJ databases">
        <title>Whole genome of Aphis craccivora.</title>
        <authorList>
            <person name="Voronova N.V."/>
            <person name="Shulinski R.S."/>
            <person name="Bandarenka Y.V."/>
            <person name="Zhorov D.G."/>
            <person name="Warner D."/>
        </authorList>
    </citation>
    <scope>NUCLEOTIDE SEQUENCE [LARGE SCALE GENOMIC DNA]</scope>
    <source>
        <strain evidence="1">180601</strain>
        <tissue evidence="1">Whole Body</tissue>
    </source>
</reference>
<comment type="caution">
    <text evidence="1">The sequence shown here is derived from an EMBL/GenBank/DDBJ whole genome shotgun (WGS) entry which is preliminary data.</text>
</comment>
<dbReference type="AlphaFoldDB" id="A0A6G0VU07"/>
<name>A0A6G0VU07_APHCR</name>
<evidence type="ECO:0000313" key="2">
    <source>
        <dbReference type="Proteomes" id="UP000478052"/>
    </source>
</evidence>
<dbReference type="OrthoDB" id="6617129at2759"/>
<proteinExistence type="predicted"/>
<dbReference type="Proteomes" id="UP000478052">
    <property type="component" value="Unassembled WGS sequence"/>
</dbReference>
<organism evidence="1 2">
    <name type="scientific">Aphis craccivora</name>
    <name type="common">Cowpea aphid</name>
    <dbReference type="NCBI Taxonomy" id="307492"/>
    <lineage>
        <taxon>Eukaryota</taxon>
        <taxon>Metazoa</taxon>
        <taxon>Ecdysozoa</taxon>
        <taxon>Arthropoda</taxon>
        <taxon>Hexapoda</taxon>
        <taxon>Insecta</taxon>
        <taxon>Pterygota</taxon>
        <taxon>Neoptera</taxon>
        <taxon>Paraneoptera</taxon>
        <taxon>Hemiptera</taxon>
        <taxon>Sternorrhyncha</taxon>
        <taxon>Aphidomorpha</taxon>
        <taxon>Aphidoidea</taxon>
        <taxon>Aphididae</taxon>
        <taxon>Aphidini</taxon>
        <taxon>Aphis</taxon>
        <taxon>Aphis</taxon>
    </lineage>
</organism>